<dbReference type="GO" id="GO:0000271">
    <property type="term" value="P:polysaccharide biosynthetic process"/>
    <property type="evidence" value="ECO:0007669"/>
    <property type="project" value="InterPro"/>
</dbReference>
<evidence type="ECO:0000256" key="3">
    <source>
        <dbReference type="ARBA" id="ARBA00022692"/>
    </source>
</evidence>
<comment type="subcellular location">
    <subcellularLocation>
        <location evidence="1">Membrane</location>
        <topology evidence="1">Multi-pass membrane protein</topology>
    </subcellularLocation>
</comment>
<evidence type="ECO:0000313" key="9">
    <source>
        <dbReference type="Proteomes" id="UP000284416"/>
    </source>
</evidence>
<evidence type="ECO:0000313" key="8">
    <source>
        <dbReference type="EMBL" id="RHW37258.1"/>
    </source>
</evidence>
<keyword evidence="9" id="KW-1185">Reference proteome</keyword>
<feature type="transmembrane region" description="Helical" evidence="6">
    <location>
        <begin position="104"/>
        <end position="121"/>
    </location>
</feature>
<organism evidence="8 9">
    <name type="scientific">Neobacillus notoginsengisoli</name>
    <dbReference type="NCBI Taxonomy" id="1578198"/>
    <lineage>
        <taxon>Bacteria</taxon>
        <taxon>Bacillati</taxon>
        <taxon>Bacillota</taxon>
        <taxon>Bacilli</taxon>
        <taxon>Bacillales</taxon>
        <taxon>Bacillaceae</taxon>
        <taxon>Neobacillus</taxon>
    </lineage>
</organism>
<feature type="transmembrane region" description="Helical" evidence="6">
    <location>
        <begin position="41"/>
        <end position="58"/>
    </location>
</feature>
<dbReference type="AlphaFoldDB" id="A0A417YRJ8"/>
<dbReference type="PANTHER" id="PTHR38459">
    <property type="entry name" value="PROPHAGE BACTOPRENOL-LINKED GLUCOSE TRANSLOCASE HOMOLOG"/>
    <property type="match status" value="1"/>
</dbReference>
<sequence>MDRIREVFSYLFFGALTTIVNLAVYYILANPFQVDYRISTIIAWVLAVVFAYITNKLFVFNSKAAGARGIMKEMGSFFLFRLLSLLIDITGMILLVELVKVDDFLSKLITNIAVIIFNYIASKRYIFKHVREK</sequence>
<accession>A0A417YRJ8</accession>
<feature type="transmembrane region" description="Helical" evidence="6">
    <location>
        <begin position="78"/>
        <end position="98"/>
    </location>
</feature>
<gene>
    <name evidence="8" type="ORF">D1B31_15940</name>
</gene>
<comment type="caution">
    <text evidence="8">The sequence shown here is derived from an EMBL/GenBank/DDBJ whole genome shotgun (WGS) entry which is preliminary data.</text>
</comment>
<keyword evidence="3 6" id="KW-0812">Transmembrane</keyword>
<feature type="transmembrane region" description="Helical" evidence="6">
    <location>
        <begin position="7"/>
        <end position="29"/>
    </location>
</feature>
<dbReference type="Proteomes" id="UP000284416">
    <property type="component" value="Unassembled WGS sequence"/>
</dbReference>
<dbReference type="InterPro" id="IPR051401">
    <property type="entry name" value="GtrA_CellWall_Glycosyl"/>
</dbReference>
<dbReference type="Pfam" id="PF04138">
    <property type="entry name" value="GtrA_DPMS_TM"/>
    <property type="match status" value="1"/>
</dbReference>
<keyword evidence="4 6" id="KW-1133">Transmembrane helix</keyword>
<reference evidence="8 9" key="1">
    <citation type="journal article" date="2017" name="Int. J. Syst. Evol. Microbiol.">
        <title>Bacillus notoginsengisoli sp. nov., a novel bacterium isolated from the rhizosphere of Panax notoginseng.</title>
        <authorList>
            <person name="Zhang M.Y."/>
            <person name="Cheng J."/>
            <person name="Cai Y."/>
            <person name="Zhang T.Y."/>
            <person name="Wu Y.Y."/>
            <person name="Manikprabhu D."/>
            <person name="Li W.J."/>
            <person name="Zhang Y.X."/>
        </authorList>
    </citation>
    <scope>NUCLEOTIDE SEQUENCE [LARGE SCALE GENOMIC DNA]</scope>
    <source>
        <strain evidence="8 9">JCM 30743</strain>
    </source>
</reference>
<evidence type="ECO:0000256" key="2">
    <source>
        <dbReference type="ARBA" id="ARBA00009399"/>
    </source>
</evidence>
<comment type="similarity">
    <text evidence="2">Belongs to the GtrA family.</text>
</comment>
<feature type="domain" description="GtrA/DPMS transmembrane" evidence="7">
    <location>
        <begin position="10"/>
        <end position="127"/>
    </location>
</feature>
<protein>
    <submittedName>
        <fullName evidence="8">GtrA family protein</fullName>
    </submittedName>
</protein>
<dbReference type="GO" id="GO:0005886">
    <property type="term" value="C:plasma membrane"/>
    <property type="evidence" value="ECO:0007669"/>
    <property type="project" value="TreeGrafter"/>
</dbReference>
<keyword evidence="5 6" id="KW-0472">Membrane</keyword>
<dbReference type="EMBL" id="QWEG01000010">
    <property type="protein sequence ID" value="RHW37258.1"/>
    <property type="molecule type" value="Genomic_DNA"/>
</dbReference>
<evidence type="ECO:0000259" key="7">
    <source>
        <dbReference type="Pfam" id="PF04138"/>
    </source>
</evidence>
<dbReference type="InterPro" id="IPR007267">
    <property type="entry name" value="GtrA_DPMS_TM"/>
</dbReference>
<dbReference type="RefSeq" id="WP_118922171.1">
    <property type="nucleotide sequence ID" value="NZ_QWEG01000010.1"/>
</dbReference>
<name>A0A417YRJ8_9BACI</name>
<evidence type="ECO:0000256" key="1">
    <source>
        <dbReference type="ARBA" id="ARBA00004141"/>
    </source>
</evidence>
<dbReference type="PANTHER" id="PTHR38459:SF5">
    <property type="entry name" value="CELL WALL TEICHOIC ACID GLYCOSYLATION PROTEIN GTCA"/>
    <property type="match status" value="1"/>
</dbReference>
<evidence type="ECO:0000256" key="5">
    <source>
        <dbReference type="ARBA" id="ARBA00023136"/>
    </source>
</evidence>
<evidence type="ECO:0000256" key="6">
    <source>
        <dbReference type="SAM" id="Phobius"/>
    </source>
</evidence>
<dbReference type="OrthoDB" id="361483at2"/>
<evidence type="ECO:0000256" key="4">
    <source>
        <dbReference type="ARBA" id="ARBA00022989"/>
    </source>
</evidence>
<proteinExistence type="inferred from homology"/>